<organism evidence="1 2">
    <name type="scientific">Sphingomonas xinjiangensis</name>
    <dbReference type="NCBI Taxonomy" id="643568"/>
    <lineage>
        <taxon>Bacteria</taxon>
        <taxon>Pseudomonadati</taxon>
        <taxon>Pseudomonadota</taxon>
        <taxon>Alphaproteobacteria</taxon>
        <taxon>Sphingomonadales</taxon>
        <taxon>Sphingomonadaceae</taxon>
        <taxon>Sphingomonas</taxon>
    </lineage>
</organism>
<dbReference type="Proteomes" id="UP000527143">
    <property type="component" value="Unassembled WGS sequence"/>
</dbReference>
<sequence length="138" mass="13747">MRNGTMAALALASSAVLPLPGGDAQASGGGGGSAEGLNLVTMEQVIVPIIDADRVSGSLKFKLVLEAANAEAAAKATAEMPMLRQATVAAGLEFARLNASGLRAVDAERLDHDLTAAIKVANPGIAKVLIVEVSASAG</sequence>
<evidence type="ECO:0008006" key="3">
    <source>
        <dbReference type="Google" id="ProtNLM"/>
    </source>
</evidence>
<protein>
    <recommendedName>
        <fullName evidence="3">Flagellar protein FliL</fullName>
    </recommendedName>
</protein>
<accession>A0A840YIQ6</accession>
<name>A0A840YIQ6_9SPHN</name>
<evidence type="ECO:0000313" key="1">
    <source>
        <dbReference type="EMBL" id="MBB5710778.1"/>
    </source>
</evidence>
<dbReference type="RefSeq" id="WP_343056895.1">
    <property type="nucleotide sequence ID" value="NZ_JACIJF010000004.1"/>
</dbReference>
<comment type="caution">
    <text evidence="1">The sequence shown here is derived from an EMBL/GenBank/DDBJ whole genome shotgun (WGS) entry which is preliminary data.</text>
</comment>
<reference evidence="1 2" key="1">
    <citation type="submission" date="2020-08" db="EMBL/GenBank/DDBJ databases">
        <title>Genomic Encyclopedia of Type Strains, Phase IV (KMG-IV): sequencing the most valuable type-strain genomes for metagenomic binning, comparative biology and taxonomic classification.</title>
        <authorList>
            <person name="Goeker M."/>
        </authorList>
    </citation>
    <scope>NUCLEOTIDE SEQUENCE [LARGE SCALE GENOMIC DNA]</scope>
    <source>
        <strain evidence="1 2">DSM 26736</strain>
    </source>
</reference>
<keyword evidence="2" id="KW-1185">Reference proteome</keyword>
<evidence type="ECO:0000313" key="2">
    <source>
        <dbReference type="Proteomes" id="UP000527143"/>
    </source>
</evidence>
<dbReference type="AlphaFoldDB" id="A0A840YIQ6"/>
<gene>
    <name evidence="1" type="ORF">FHT02_002009</name>
</gene>
<dbReference type="EMBL" id="JACIJF010000004">
    <property type="protein sequence ID" value="MBB5710778.1"/>
    <property type="molecule type" value="Genomic_DNA"/>
</dbReference>
<proteinExistence type="predicted"/>